<dbReference type="InterPro" id="IPR017039">
    <property type="entry name" value="Virul_fac_BrkB"/>
</dbReference>
<feature type="transmembrane region" description="Helical" evidence="6">
    <location>
        <begin position="107"/>
        <end position="132"/>
    </location>
</feature>
<comment type="subcellular location">
    <subcellularLocation>
        <location evidence="1">Cell membrane</location>
        <topology evidence="1">Multi-pass membrane protein</topology>
    </subcellularLocation>
</comment>
<feature type="transmembrane region" description="Helical" evidence="6">
    <location>
        <begin position="43"/>
        <end position="70"/>
    </location>
</feature>
<organism evidence="9">
    <name type="scientific">freshwater metagenome</name>
    <dbReference type="NCBI Taxonomy" id="449393"/>
    <lineage>
        <taxon>unclassified sequences</taxon>
        <taxon>metagenomes</taxon>
        <taxon>ecological metagenomes</taxon>
    </lineage>
</organism>
<dbReference type="PANTHER" id="PTHR30213">
    <property type="entry name" value="INNER MEMBRANE PROTEIN YHJD"/>
    <property type="match status" value="1"/>
</dbReference>
<feature type="transmembrane region" description="Helical" evidence="6">
    <location>
        <begin position="153"/>
        <end position="178"/>
    </location>
</feature>
<feature type="transmembrane region" description="Helical" evidence="6">
    <location>
        <begin position="218"/>
        <end position="236"/>
    </location>
</feature>
<evidence type="ECO:0000256" key="4">
    <source>
        <dbReference type="ARBA" id="ARBA00022989"/>
    </source>
</evidence>
<proteinExistence type="predicted"/>
<dbReference type="EMBL" id="CAFABE010000024">
    <property type="protein sequence ID" value="CAB4825074.1"/>
    <property type="molecule type" value="Genomic_DNA"/>
</dbReference>
<accession>A0A6J7QK54</accession>
<dbReference type="Pfam" id="PF03631">
    <property type="entry name" value="Virul_fac_BrkB"/>
    <property type="match status" value="1"/>
</dbReference>
<keyword evidence="3 6" id="KW-0812">Transmembrane</keyword>
<name>A0A6J7QK54_9ZZZZ</name>
<evidence type="ECO:0000256" key="2">
    <source>
        <dbReference type="ARBA" id="ARBA00022475"/>
    </source>
</evidence>
<evidence type="ECO:0000256" key="3">
    <source>
        <dbReference type="ARBA" id="ARBA00022692"/>
    </source>
</evidence>
<keyword evidence="2" id="KW-1003">Cell membrane</keyword>
<evidence type="ECO:0000256" key="1">
    <source>
        <dbReference type="ARBA" id="ARBA00004651"/>
    </source>
</evidence>
<reference evidence="9" key="1">
    <citation type="submission" date="2020-05" db="EMBL/GenBank/DDBJ databases">
        <authorList>
            <person name="Chiriac C."/>
            <person name="Salcher M."/>
            <person name="Ghai R."/>
            <person name="Kavagutti S V."/>
        </authorList>
    </citation>
    <scope>NUCLEOTIDE SEQUENCE</scope>
</reference>
<dbReference type="AlphaFoldDB" id="A0A6J7QK54"/>
<evidence type="ECO:0000256" key="6">
    <source>
        <dbReference type="SAM" id="Phobius"/>
    </source>
</evidence>
<dbReference type="PIRSF" id="PIRSF035875">
    <property type="entry name" value="RNase_BN"/>
    <property type="match status" value="1"/>
</dbReference>
<protein>
    <submittedName>
        <fullName evidence="9">Unannotated protein</fullName>
    </submittedName>
</protein>
<sequence length="306" mass="33616">MTFPPAILKRLLDRLDAWQQTFPPTAFAIGVLKKNGDDRGGMYAALITFYGLLSVFPLFLLFITITSSILGPNSQTEKDLVQSALAHFPVIGKNLGNSIHALSKNNVLAYVISLLFLLWGSLGITSALQMASHRAWRRPRKEEPNIAIRSLRGLRLLGVIASVVLLSSVASGVAASGFLRHFTYFANALTYAAIIIVNVGGYFLALKILAPPNVKTRSLIPGTLVGGLGWTLWQWIGGILLTHQFRHTSEIYGFFAIIFGLIFWITVGAQLFLYSTQINVVAVQHSWPRSFFDPSDEVKAELGTVD</sequence>
<feature type="transmembrane region" description="Helical" evidence="6">
    <location>
        <begin position="251"/>
        <end position="274"/>
    </location>
</feature>
<gene>
    <name evidence="7" type="ORF">UFOPK3164_00691</name>
    <name evidence="8" type="ORF">UFOPK3427_00500</name>
    <name evidence="9" type="ORF">UFOPK4112_00731</name>
</gene>
<dbReference type="PANTHER" id="PTHR30213:SF1">
    <property type="entry name" value="INNER MEMBRANE PROTEIN YHJD"/>
    <property type="match status" value="1"/>
</dbReference>
<keyword evidence="4 6" id="KW-1133">Transmembrane helix</keyword>
<evidence type="ECO:0000313" key="9">
    <source>
        <dbReference type="EMBL" id="CAB5018017.1"/>
    </source>
</evidence>
<feature type="transmembrane region" description="Helical" evidence="6">
    <location>
        <begin position="184"/>
        <end position="206"/>
    </location>
</feature>
<evidence type="ECO:0000256" key="5">
    <source>
        <dbReference type="ARBA" id="ARBA00023136"/>
    </source>
</evidence>
<evidence type="ECO:0000313" key="8">
    <source>
        <dbReference type="EMBL" id="CAB4866168.1"/>
    </source>
</evidence>
<dbReference type="GO" id="GO:0005886">
    <property type="term" value="C:plasma membrane"/>
    <property type="evidence" value="ECO:0007669"/>
    <property type="project" value="UniProtKB-SubCell"/>
</dbReference>
<dbReference type="EMBL" id="CAFBLT010000001">
    <property type="protein sequence ID" value="CAB4866168.1"/>
    <property type="molecule type" value="Genomic_DNA"/>
</dbReference>
<evidence type="ECO:0000313" key="7">
    <source>
        <dbReference type="EMBL" id="CAB4825074.1"/>
    </source>
</evidence>
<keyword evidence="5 6" id="KW-0472">Membrane</keyword>
<dbReference type="EMBL" id="CAFBPM010000005">
    <property type="protein sequence ID" value="CAB5018017.1"/>
    <property type="molecule type" value="Genomic_DNA"/>
</dbReference>